<evidence type="ECO:0000313" key="1">
    <source>
        <dbReference type="EMBL" id="CAK7900033.1"/>
    </source>
</evidence>
<gene>
    <name evidence="1" type="ORF">PM001_LOCUS1992</name>
</gene>
<organism evidence="1 2">
    <name type="scientific">Peronospora matthiolae</name>
    <dbReference type="NCBI Taxonomy" id="2874970"/>
    <lineage>
        <taxon>Eukaryota</taxon>
        <taxon>Sar</taxon>
        <taxon>Stramenopiles</taxon>
        <taxon>Oomycota</taxon>
        <taxon>Peronosporomycetes</taxon>
        <taxon>Peronosporales</taxon>
        <taxon>Peronosporaceae</taxon>
        <taxon>Peronospora</taxon>
    </lineage>
</organism>
<name>A0AAV1T5K4_9STRA</name>
<proteinExistence type="predicted"/>
<dbReference type="Proteomes" id="UP001162060">
    <property type="component" value="Unassembled WGS sequence"/>
</dbReference>
<evidence type="ECO:0000313" key="2">
    <source>
        <dbReference type="Proteomes" id="UP001162060"/>
    </source>
</evidence>
<dbReference type="EMBL" id="CAKLBY020000016">
    <property type="protein sequence ID" value="CAK7900033.1"/>
    <property type="molecule type" value="Genomic_DNA"/>
</dbReference>
<accession>A0AAV1T5K4</accession>
<reference evidence="1" key="1">
    <citation type="submission" date="2024-01" db="EMBL/GenBank/DDBJ databases">
        <authorList>
            <person name="Webb A."/>
        </authorList>
    </citation>
    <scope>NUCLEOTIDE SEQUENCE</scope>
    <source>
        <strain evidence="1">Pm1</strain>
    </source>
</reference>
<sequence>MISQRMRSDSVGIYVPTNSSDMFSFGVETAKKSVRAWTRI</sequence>
<protein>
    <submittedName>
        <fullName evidence="1">Uncharacterized protein</fullName>
    </submittedName>
</protein>
<comment type="caution">
    <text evidence="1">The sequence shown here is derived from an EMBL/GenBank/DDBJ whole genome shotgun (WGS) entry which is preliminary data.</text>
</comment>
<dbReference type="AlphaFoldDB" id="A0AAV1T5K4"/>